<comment type="caution">
    <text evidence="1">The sequence shown here is derived from an EMBL/GenBank/DDBJ whole genome shotgun (WGS) entry which is preliminary data.</text>
</comment>
<organism evidence="1 2">
    <name type="scientific">Hesseltinella vesiculosa</name>
    <dbReference type="NCBI Taxonomy" id="101127"/>
    <lineage>
        <taxon>Eukaryota</taxon>
        <taxon>Fungi</taxon>
        <taxon>Fungi incertae sedis</taxon>
        <taxon>Mucoromycota</taxon>
        <taxon>Mucoromycotina</taxon>
        <taxon>Mucoromycetes</taxon>
        <taxon>Mucorales</taxon>
        <taxon>Cunninghamellaceae</taxon>
        <taxon>Hesseltinella</taxon>
    </lineage>
</organism>
<gene>
    <name evidence="1" type="ORF">DM01DRAFT_327838</name>
</gene>
<name>A0A1X2GHJ6_9FUNG</name>
<sequence>MREARGGTVDLVVFEIEDRVQDTPDYSLKEVMRGSGDTCGSVFLDKNMEALIRE</sequence>
<evidence type="ECO:0000313" key="1">
    <source>
        <dbReference type="EMBL" id="ORX54018.1"/>
    </source>
</evidence>
<dbReference type="OrthoDB" id="2963168at2759"/>
<accession>A0A1X2GHJ6</accession>
<evidence type="ECO:0000313" key="2">
    <source>
        <dbReference type="Proteomes" id="UP000242146"/>
    </source>
</evidence>
<dbReference type="EMBL" id="MCGT01000014">
    <property type="protein sequence ID" value="ORX54018.1"/>
    <property type="molecule type" value="Genomic_DNA"/>
</dbReference>
<dbReference type="AlphaFoldDB" id="A0A1X2GHJ6"/>
<protein>
    <submittedName>
        <fullName evidence="1">Uncharacterized protein</fullName>
    </submittedName>
</protein>
<keyword evidence="2" id="KW-1185">Reference proteome</keyword>
<proteinExistence type="predicted"/>
<dbReference type="Proteomes" id="UP000242146">
    <property type="component" value="Unassembled WGS sequence"/>
</dbReference>
<reference evidence="1 2" key="1">
    <citation type="submission" date="2016-07" db="EMBL/GenBank/DDBJ databases">
        <title>Pervasive Adenine N6-methylation of Active Genes in Fungi.</title>
        <authorList>
            <consortium name="DOE Joint Genome Institute"/>
            <person name="Mondo S.J."/>
            <person name="Dannebaum R.O."/>
            <person name="Kuo R.C."/>
            <person name="Labutti K."/>
            <person name="Haridas S."/>
            <person name="Kuo A."/>
            <person name="Salamov A."/>
            <person name="Ahrendt S.R."/>
            <person name="Lipzen A."/>
            <person name="Sullivan W."/>
            <person name="Andreopoulos W.B."/>
            <person name="Clum A."/>
            <person name="Lindquist E."/>
            <person name="Daum C."/>
            <person name="Ramamoorthy G.K."/>
            <person name="Gryganskyi A."/>
            <person name="Culley D."/>
            <person name="Magnuson J.K."/>
            <person name="James T.Y."/>
            <person name="O'Malley M.A."/>
            <person name="Stajich J.E."/>
            <person name="Spatafora J.W."/>
            <person name="Visel A."/>
            <person name="Grigoriev I.V."/>
        </authorList>
    </citation>
    <scope>NUCLEOTIDE SEQUENCE [LARGE SCALE GENOMIC DNA]</scope>
    <source>
        <strain evidence="1 2">NRRL 3301</strain>
    </source>
</reference>